<protein>
    <submittedName>
        <fullName evidence="1">Uncharacterized protein</fullName>
    </submittedName>
</protein>
<evidence type="ECO:0000313" key="1">
    <source>
        <dbReference type="EMBL" id="KII66229.1"/>
    </source>
</evidence>
<name>A0A0C2ILC0_THEKT</name>
<evidence type="ECO:0000313" key="2">
    <source>
        <dbReference type="Proteomes" id="UP000031668"/>
    </source>
</evidence>
<dbReference type="AlphaFoldDB" id="A0A0C2ILC0"/>
<organism evidence="1 2">
    <name type="scientific">Thelohanellus kitauei</name>
    <name type="common">Myxosporean</name>
    <dbReference type="NCBI Taxonomy" id="669202"/>
    <lineage>
        <taxon>Eukaryota</taxon>
        <taxon>Metazoa</taxon>
        <taxon>Cnidaria</taxon>
        <taxon>Myxozoa</taxon>
        <taxon>Myxosporea</taxon>
        <taxon>Bivalvulida</taxon>
        <taxon>Platysporina</taxon>
        <taxon>Myxobolidae</taxon>
        <taxon>Thelohanellus</taxon>
    </lineage>
</organism>
<dbReference type="EMBL" id="JWZT01003593">
    <property type="protein sequence ID" value="KII66229.1"/>
    <property type="molecule type" value="Genomic_DNA"/>
</dbReference>
<sequence length="102" mass="12075">MPALDTEIHPFCLQRCVICMWSHRMLFVRRNHSSPDDVSMHLTDADFTDLQKFGKRYDEIKFAFPADANIQAIQRSNKNEHKNTISNQKYPKIYNFILIDSR</sequence>
<proteinExistence type="predicted"/>
<dbReference type="Proteomes" id="UP000031668">
    <property type="component" value="Unassembled WGS sequence"/>
</dbReference>
<gene>
    <name evidence="1" type="ORF">RF11_14751</name>
</gene>
<keyword evidence="2" id="KW-1185">Reference proteome</keyword>
<comment type="caution">
    <text evidence="1">The sequence shown here is derived from an EMBL/GenBank/DDBJ whole genome shotgun (WGS) entry which is preliminary data.</text>
</comment>
<reference evidence="1 2" key="1">
    <citation type="journal article" date="2014" name="Genome Biol. Evol.">
        <title>The genome of the myxosporean Thelohanellus kitauei shows adaptations to nutrient acquisition within its fish host.</title>
        <authorList>
            <person name="Yang Y."/>
            <person name="Xiong J."/>
            <person name="Zhou Z."/>
            <person name="Huo F."/>
            <person name="Miao W."/>
            <person name="Ran C."/>
            <person name="Liu Y."/>
            <person name="Zhang J."/>
            <person name="Feng J."/>
            <person name="Wang M."/>
            <person name="Wang M."/>
            <person name="Wang L."/>
            <person name="Yao B."/>
        </authorList>
    </citation>
    <scope>NUCLEOTIDE SEQUENCE [LARGE SCALE GENOMIC DNA]</scope>
    <source>
        <strain evidence="1">Wuqing</strain>
    </source>
</reference>
<accession>A0A0C2ILC0</accession>